<dbReference type="InterPro" id="IPR056286">
    <property type="entry name" value="Cadherin_CELSR1-3_9th"/>
</dbReference>
<evidence type="ECO:0000256" key="3">
    <source>
        <dbReference type="ARBA" id="ARBA00022536"/>
    </source>
</evidence>
<dbReference type="InterPro" id="IPR020894">
    <property type="entry name" value="Cadherin_CS"/>
</dbReference>
<feature type="signal peptide" evidence="14">
    <location>
        <begin position="1"/>
        <end position="22"/>
    </location>
</feature>
<feature type="domain" description="Cadherin" evidence="16">
    <location>
        <begin position="779"/>
        <end position="880"/>
    </location>
</feature>
<organism evidence="17 18">
    <name type="scientific">Leptotrombidium deliense</name>
    <dbReference type="NCBI Taxonomy" id="299467"/>
    <lineage>
        <taxon>Eukaryota</taxon>
        <taxon>Metazoa</taxon>
        <taxon>Ecdysozoa</taxon>
        <taxon>Arthropoda</taxon>
        <taxon>Chelicerata</taxon>
        <taxon>Arachnida</taxon>
        <taxon>Acari</taxon>
        <taxon>Acariformes</taxon>
        <taxon>Trombidiformes</taxon>
        <taxon>Prostigmata</taxon>
        <taxon>Anystina</taxon>
        <taxon>Parasitengona</taxon>
        <taxon>Trombiculoidea</taxon>
        <taxon>Trombiculidae</taxon>
        <taxon>Leptotrombidium</taxon>
    </lineage>
</organism>
<evidence type="ECO:0000256" key="4">
    <source>
        <dbReference type="ARBA" id="ARBA00022692"/>
    </source>
</evidence>
<keyword evidence="4" id="KW-0812">Transmembrane</keyword>
<dbReference type="Pfam" id="PF00008">
    <property type="entry name" value="EGF"/>
    <property type="match status" value="1"/>
</dbReference>
<dbReference type="SMART" id="SM00179">
    <property type="entry name" value="EGF_CA"/>
    <property type="match status" value="2"/>
</dbReference>
<dbReference type="FunFam" id="2.60.40.60:FF:000013">
    <property type="entry name" value="Cadherin EGF LAG seven-pass G-type receptor"/>
    <property type="match status" value="1"/>
</dbReference>
<reference evidence="17 18" key="1">
    <citation type="journal article" date="2018" name="Gigascience">
        <title>Genomes of trombidid mites reveal novel predicted allergens and laterally-transferred genes associated with secondary metabolism.</title>
        <authorList>
            <person name="Dong X."/>
            <person name="Chaisiri K."/>
            <person name="Xia D."/>
            <person name="Armstrong S.D."/>
            <person name="Fang Y."/>
            <person name="Donnelly M.J."/>
            <person name="Kadowaki T."/>
            <person name="McGarry J.W."/>
            <person name="Darby A.C."/>
            <person name="Makepeace B.L."/>
        </authorList>
    </citation>
    <scope>NUCLEOTIDE SEQUENCE [LARGE SCALE GENOMIC DNA]</scope>
    <source>
        <strain evidence="17">UoL-UT</strain>
    </source>
</reference>
<sequence length="1410" mass="156993">MASKCLFCLGILLLSRTLFVHSYMLYVPEEANKPGLIVFNASLQTSRVYSLNHQLTAPFASNFIDVTQDGLLYLKRSLVCSSNQLDSIVPRPVHIYVQSHSFRVSGSETKLVIIPINIYFEHKSCIHSLNKDTLYQNDRKNSNFSVLSHSSLAIMYSMPDDSGGHCFRKSEFIANADRFIPQSIRSECSVKFKVASDSEEHMKFAVQHKSSDLVALSDACIKSSSFNVTLRVLIDCLPSQRSPSINDYENSATIIISTEELLDITFNFNDIEIYSFLDSKKESFKKRKRREMTNAAPFFEKSLYINNVPEEKEKGYVVTVVSATDPEGTEIMYSMSAVLDARSQSMFSIDSVSGVVSTTARLDREFMDVHYLRITAADSGIPQKTATTTLQVNVIDENDHSPVFEQAYYEARVRESIPVGTTVVTVRATDQDSENNANIEYTLLNPTGANEVFRIDASTGVITTRAQLDRETVNFYSLTVQASDLGPLPFRKHTQTNVEVTVLDDNDNYPQFSNRSYTASVPEDVNWVNRPVIAKINAFDSDEGMNAALRYSIIGGNTQGHFQIDSITGEITVVSQLDYEMSRNYRLIVRVQDAGSPPRSNTTQLLINVEDVNDNDPKFYSSLFQESVIENTPQGQSILRVQAYDPDEGQNAAISYSIRNYETLKMPLTIEEQTGWIITTKELDWEEGNTYEFTVVARDADRDENSRLIFQITGGNTRGRFNIVSQKNQGLISVSQQLDYKSEKRYVISLLVSDPGGRTDTATVYINVTDANTHRPVIERTPYTVNIPEDTPVGTTVLVIEASDNDIGENARITFQMDDISEFRIDPNSGALMTTQKLDRETSAGYTIVVTAMDNGSPPLADTTNVEIEISDINDNAPQFKQAAYKSSISEDSLIGTSVVQIYAHDVDLGLNGQVRYSFQAGNDGDGSFVIDPTSGVIRTNKLLDRESVATYDLLAYAVDRGSPPLSSSVQIMVNVDDVNDNPPRFASDKIQFYVPENSPIGWVVGEIVASDPDEGENAKIEYAIVGGQDANSFTLISRPAGKAELITRTDMDYESDKKKYSIIIRASSLPLRNDVDVEILVTDVNDNPPILKDFSIIFSNYKNHFIVNPIGKVPAFDADVADQLRYKFVSGNKAGLLLLDESTGEIRLSPSLNTNVPTRAVFEVSVSDGINEATAQCKLIVNLVTEAMLFNSVTVRLNDISQSSFLSSLFDLFLEGLSAIIPCHKENIIIFNVQDDIDVSTQILNISFSARLPDSRDLESFYSPQYLQERIYLSRPMLTKLTGLQVLPFDDNLCVREPCLNFEQCLSVLKFGNASDFIGSDSILFRPINPVNTFACRCPPGFTGMYQKYECDTEINLCFSSPCKNGGTCVRKESGYVCLCKQDFVGINCEINLRRDSCRADVCKAESKC</sequence>
<evidence type="ECO:0000256" key="6">
    <source>
        <dbReference type="ARBA" id="ARBA00022737"/>
    </source>
</evidence>
<accession>A0A443SWX1</accession>
<dbReference type="PANTHER" id="PTHR24026">
    <property type="entry name" value="FAT ATYPICAL CADHERIN-RELATED"/>
    <property type="match status" value="1"/>
</dbReference>
<feature type="domain" description="Cadherin" evidence="16">
    <location>
        <begin position="620"/>
        <end position="778"/>
    </location>
</feature>
<dbReference type="InterPro" id="IPR015919">
    <property type="entry name" value="Cadherin-like_sf"/>
</dbReference>
<evidence type="ECO:0000313" key="18">
    <source>
        <dbReference type="Proteomes" id="UP000288716"/>
    </source>
</evidence>
<dbReference type="PROSITE" id="PS50026">
    <property type="entry name" value="EGF_3"/>
    <property type="match status" value="1"/>
</dbReference>
<feature type="domain" description="Cadherin" evidence="16">
    <location>
        <begin position="300"/>
        <end position="404"/>
    </location>
</feature>
<dbReference type="PANTHER" id="PTHR24026:SF51">
    <property type="entry name" value="PROTOCADHERIN-LIKE WING POLARITY PROTEIN STAN"/>
    <property type="match status" value="1"/>
</dbReference>
<dbReference type="InterPro" id="IPR002126">
    <property type="entry name" value="Cadherin-like_dom"/>
</dbReference>
<feature type="chain" id="PRO_5018977314" description="Protocadherin-like wing polarity protein stan" evidence="14">
    <location>
        <begin position="23"/>
        <end position="1410"/>
    </location>
</feature>
<feature type="domain" description="Cadherin" evidence="16">
    <location>
        <begin position="513"/>
        <end position="619"/>
    </location>
</feature>
<evidence type="ECO:0008006" key="19">
    <source>
        <dbReference type="Google" id="ProtNLM"/>
    </source>
</evidence>
<dbReference type="CDD" id="cd11304">
    <property type="entry name" value="Cadherin_repeat"/>
    <property type="match status" value="9"/>
</dbReference>
<dbReference type="CDD" id="cd00054">
    <property type="entry name" value="EGF_CA"/>
    <property type="match status" value="1"/>
</dbReference>
<dbReference type="SMART" id="SM00181">
    <property type="entry name" value="EGF"/>
    <property type="match status" value="2"/>
</dbReference>
<keyword evidence="3 13" id="KW-0245">EGF-like domain</keyword>
<evidence type="ECO:0000256" key="5">
    <source>
        <dbReference type="ARBA" id="ARBA00022729"/>
    </source>
</evidence>
<dbReference type="GO" id="GO:0035159">
    <property type="term" value="P:regulation of tube length, open tracheal system"/>
    <property type="evidence" value="ECO:0007669"/>
    <property type="project" value="UniProtKB-ARBA"/>
</dbReference>
<keyword evidence="9" id="KW-0472">Membrane</keyword>
<dbReference type="FunFam" id="2.60.40.60:FF:000029">
    <property type="entry name" value="Cadherin EGF LAG seven-pass G-type receptor 3"/>
    <property type="match status" value="1"/>
</dbReference>
<gene>
    <name evidence="17" type="ORF">B4U80_09028</name>
</gene>
<evidence type="ECO:0000256" key="14">
    <source>
        <dbReference type="SAM" id="SignalP"/>
    </source>
</evidence>
<feature type="domain" description="EGF-like" evidence="15">
    <location>
        <begin position="1355"/>
        <end position="1391"/>
    </location>
</feature>
<dbReference type="EMBL" id="NCKV01000004">
    <property type="protein sequence ID" value="RWS32013.1"/>
    <property type="molecule type" value="Genomic_DNA"/>
</dbReference>
<dbReference type="Proteomes" id="UP000288716">
    <property type="component" value="Unassembled WGS sequence"/>
</dbReference>
<dbReference type="PROSITE" id="PS50268">
    <property type="entry name" value="CADHERIN_2"/>
    <property type="match status" value="7"/>
</dbReference>
<dbReference type="GO" id="GO:0042067">
    <property type="term" value="P:establishment of ommatidial planar polarity"/>
    <property type="evidence" value="ECO:0007669"/>
    <property type="project" value="UniProtKB-ARBA"/>
</dbReference>
<dbReference type="PRINTS" id="PR00205">
    <property type="entry name" value="CADHERIN"/>
</dbReference>
<keyword evidence="5 14" id="KW-0732">Signal</keyword>
<protein>
    <recommendedName>
        <fullName evidence="19">Protocadherin-like wing polarity protein stan</fullName>
    </recommendedName>
</protein>
<keyword evidence="8" id="KW-1133">Transmembrane helix</keyword>
<dbReference type="GO" id="GO:0022603">
    <property type="term" value="P:regulation of anatomical structure morphogenesis"/>
    <property type="evidence" value="ECO:0007669"/>
    <property type="project" value="UniProtKB-ARBA"/>
</dbReference>
<dbReference type="Pfam" id="PF00028">
    <property type="entry name" value="Cadherin"/>
    <property type="match status" value="7"/>
</dbReference>
<dbReference type="STRING" id="299467.A0A443SWX1"/>
<dbReference type="FunFam" id="2.60.40.60:FF:000010">
    <property type="entry name" value="Cadherin EGF LAG seven-pass G-type receptor 3"/>
    <property type="match status" value="2"/>
</dbReference>
<evidence type="ECO:0000256" key="10">
    <source>
        <dbReference type="ARBA" id="ARBA00023157"/>
    </source>
</evidence>
<comment type="caution">
    <text evidence="17">The sequence shown here is derived from an EMBL/GenBank/DDBJ whole genome shotgun (WGS) entry which is preliminary data.</text>
</comment>
<evidence type="ECO:0000256" key="1">
    <source>
        <dbReference type="ARBA" id="ARBA00004167"/>
    </source>
</evidence>
<keyword evidence="10 13" id="KW-1015">Disulfide bond</keyword>
<comment type="subcellular location">
    <subcellularLocation>
        <location evidence="2">Apical cell membrane</location>
    </subcellularLocation>
    <subcellularLocation>
        <location evidence="1">Membrane</location>
        <topology evidence="1">Single-pass membrane protein</topology>
    </subcellularLocation>
</comment>
<evidence type="ECO:0000256" key="8">
    <source>
        <dbReference type="ARBA" id="ARBA00022989"/>
    </source>
</evidence>
<evidence type="ECO:0000256" key="13">
    <source>
        <dbReference type="PROSITE-ProRule" id="PRU00076"/>
    </source>
</evidence>
<evidence type="ECO:0000313" key="17">
    <source>
        <dbReference type="EMBL" id="RWS32013.1"/>
    </source>
</evidence>
<evidence type="ECO:0000256" key="12">
    <source>
        <dbReference type="PROSITE-ProRule" id="PRU00043"/>
    </source>
</evidence>
<dbReference type="Gene3D" id="2.10.25.10">
    <property type="entry name" value="Laminin"/>
    <property type="match status" value="2"/>
</dbReference>
<dbReference type="SUPFAM" id="SSF49313">
    <property type="entry name" value="Cadherin-like"/>
    <property type="match status" value="9"/>
</dbReference>
<dbReference type="Pfam" id="PF23592">
    <property type="entry name" value="Cadherin_CELSR2_9th"/>
    <property type="match status" value="1"/>
</dbReference>
<dbReference type="InterPro" id="IPR000742">
    <property type="entry name" value="EGF"/>
</dbReference>
<keyword evidence="6" id="KW-0677">Repeat</keyword>
<dbReference type="Gene3D" id="2.60.40.60">
    <property type="entry name" value="Cadherins"/>
    <property type="match status" value="9"/>
</dbReference>
<comment type="caution">
    <text evidence="13">Lacks conserved residue(s) required for the propagation of feature annotation.</text>
</comment>
<dbReference type="GO" id="GO:0005509">
    <property type="term" value="F:calcium ion binding"/>
    <property type="evidence" value="ECO:0007669"/>
    <property type="project" value="UniProtKB-UniRule"/>
</dbReference>
<dbReference type="GO" id="GO:0007156">
    <property type="term" value="P:homophilic cell adhesion via plasma membrane adhesion molecules"/>
    <property type="evidence" value="ECO:0007669"/>
    <property type="project" value="InterPro"/>
</dbReference>
<dbReference type="PROSITE" id="PS00232">
    <property type="entry name" value="CADHERIN_1"/>
    <property type="match status" value="5"/>
</dbReference>
<name>A0A443SWX1_9ACAR</name>
<feature type="domain" description="Cadherin" evidence="16">
    <location>
        <begin position="987"/>
        <end position="1092"/>
    </location>
</feature>
<evidence type="ECO:0000256" key="11">
    <source>
        <dbReference type="ARBA" id="ARBA00023180"/>
    </source>
</evidence>
<evidence type="ECO:0000256" key="2">
    <source>
        <dbReference type="ARBA" id="ARBA00004221"/>
    </source>
</evidence>
<dbReference type="FunFam" id="2.60.40.60:FF:000033">
    <property type="entry name" value="FAT atypical cadherin 1"/>
    <property type="match status" value="1"/>
</dbReference>
<dbReference type="SUPFAM" id="SSF57196">
    <property type="entry name" value="EGF/Laminin"/>
    <property type="match status" value="1"/>
</dbReference>
<keyword evidence="7 12" id="KW-0106">Calcium</keyword>
<dbReference type="GO" id="GO:0008104">
    <property type="term" value="P:intracellular protein localization"/>
    <property type="evidence" value="ECO:0007669"/>
    <property type="project" value="UniProtKB-ARBA"/>
</dbReference>
<dbReference type="PROSITE" id="PS00022">
    <property type="entry name" value="EGF_1"/>
    <property type="match status" value="1"/>
</dbReference>
<dbReference type="GO" id="GO:0051239">
    <property type="term" value="P:regulation of multicellular organismal process"/>
    <property type="evidence" value="ECO:0007669"/>
    <property type="project" value="UniProtKB-ARBA"/>
</dbReference>
<feature type="domain" description="Cadherin" evidence="16">
    <location>
        <begin position="881"/>
        <end position="986"/>
    </location>
</feature>
<dbReference type="VEuPathDB" id="VectorBase:LDEU000026"/>
<evidence type="ECO:0000259" key="15">
    <source>
        <dbReference type="PROSITE" id="PS50026"/>
    </source>
</evidence>
<dbReference type="OrthoDB" id="26203at2759"/>
<dbReference type="FunFam" id="2.60.40.60:FF:000020">
    <property type="entry name" value="Dachsous cadherin-related 1b"/>
    <property type="match status" value="2"/>
</dbReference>
<dbReference type="FunFam" id="2.10.25.10:FF:000255">
    <property type="entry name" value="Sushi, nidogen and EGF-like domains 1"/>
    <property type="match status" value="1"/>
</dbReference>
<evidence type="ECO:0000256" key="9">
    <source>
        <dbReference type="ARBA" id="ARBA00023136"/>
    </source>
</evidence>
<proteinExistence type="predicted"/>
<keyword evidence="11" id="KW-0325">Glycoprotein</keyword>
<feature type="domain" description="Cadherin" evidence="16">
    <location>
        <begin position="405"/>
        <end position="512"/>
    </location>
</feature>
<feature type="non-terminal residue" evidence="17">
    <location>
        <position position="1410"/>
    </location>
</feature>
<dbReference type="SMART" id="SM00112">
    <property type="entry name" value="CA"/>
    <property type="match status" value="7"/>
</dbReference>
<evidence type="ECO:0000259" key="16">
    <source>
        <dbReference type="PROSITE" id="PS50268"/>
    </source>
</evidence>
<dbReference type="GO" id="GO:0016324">
    <property type="term" value="C:apical plasma membrane"/>
    <property type="evidence" value="ECO:0007669"/>
    <property type="project" value="UniProtKB-SubCell"/>
</dbReference>
<feature type="disulfide bond" evidence="13">
    <location>
        <begin position="1381"/>
        <end position="1390"/>
    </location>
</feature>
<dbReference type="InterPro" id="IPR001881">
    <property type="entry name" value="EGF-like_Ca-bd_dom"/>
</dbReference>
<dbReference type="GO" id="GO:0048638">
    <property type="term" value="P:regulation of developmental growth"/>
    <property type="evidence" value="ECO:0007669"/>
    <property type="project" value="UniProtKB-ARBA"/>
</dbReference>
<dbReference type="GO" id="GO:0016339">
    <property type="term" value="P:calcium-dependent cell-cell adhesion via plasma membrane cell adhesion molecules"/>
    <property type="evidence" value="ECO:0007669"/>
    <property type="project" value="UniProtKB-ARBA"/>
</dbReference>
<evidence type="ECO:0000256" key="7">
    <source>
        <dbReference type="ARBA" id="ARBA00022837"/>
    </source>
</evidence>
<keyword evidence="18" id="KW-1185">Reference proteome</keyword>